<dbReference type="Proteomes" id="UP001597237">
    <property type="component" value="Unassembled WGS sequence"/>
</dbReference>
<dbReference type="PROSITE" id="PS51257">
    <property type="entry name" value="PROKAR_LIPOPROTEIN"/>
    <property type="match status" value="1"/>
</dbReference>
<dbReference type="SUPFAM" id="SSF48452">
    <property type="entry name" value="TPR-like"/>
    <property type="match status" value="1"/>
</dbReference>
<dbReference type="Gene3D" id="3.10.350.10">
    <property type="entry name" value="LysM domain"/>
    <property type="match status" value="1"/>
</dbReference>
<dbReference type="Pfam" id="PF14559">
    <property type="entry name" value="TPR_19"/>
    <property type="match status" value="1"/>
</dbReference>
<feature type="compositionally biased region" description="Low complexity" evidence="1">
    <location>
        <begin position="163"/>
        <end position="176"/>
    </location>
</feature>
<evidence type="ECO:0000313" key="4">
    <source>
        <dbReference type="EMBL" id="MFD1781921.1"/>
    </source>
</evidence>
<comment type="caution">
    <text evidence="4">The sequence shown here is derived from an EMBL/GenBank/DDBJ whole genome shotgun (WGS) entry which is preliminary data.</text>
</comment>
<keyword evidence="5" id="KW-1185">Reference proteome</keyword>
<feature type="domain" description="LysM" evidence="3">
    <location>
        <begin position="97"/>
        <end position="144"/>
    </location>
</feature>
<evidence type="ECO:0000259" key="3">
    <source>
        <dbReference type="PROSITE" id="PS51782"/>
    </source>
</evidence>
<feature type="chain" id="PRO_5046873167" evidence="2">
    <location>
        <begin position="21"/>
        <end position="236"/>
    </location>
</feature>
<dbReference type="CDD" id="cd00118">
    <property type="entry name" value="LysM"/>
    <property type="match status" value="1"/>
</dbReference>
<dbReference type="EMBL" id="JBHUEY010000001">
    <property type="protein sequence ID" value="MFD1781921.1"/>
    <property type="molecule type" value="Genomic_DNA"/>
</dbReference>
<evidence type="ECO:0000256" key="1">
    <source>
        <dbReference type="SAM" id="MobiDB-lite"/>
    </source>
</evidence>
<dbReference type="InterPro" id="IPR011990">
    <property type="entry name" value="TPR-like_helical_dom_sf"/>
</dbReference>
<keyword evidence="2" id="KW-0732">Signal</keyword>
<accession>A0ABW4MVZ2</accession>
<proteinExistence type="predicted"/>
<sequence length="236" mass="24291">MKLRTLLLGAVAAGSLAACAQTPKESPVAAAPAAQAIPATPAERERAAIDLLNQGRVEEARPVLDAMLADDPDNAVARRLIVQLDADPKLLITGMAQPYTVGPGETLSMLAGRFLGDPLLFYALAKYNGFAAPAHVQPGHVIQVPRNVRPAVASARPKAGSGPRTAKTAAPEAPAAPKRDAAKAAQLRASGLQQLNSGAPGKAVNLLQQALAADPGNPAIQKDLARAQRINATVAR</sequence>
<dbReference type="Gene3D" id="1.25.40.10">
    <property type="entry name" value="Tetratricopeptide repeat domain"/>
    <property type="match status" value="1"/>
</dbReference>
<dbReference type="InterPro" id="IPR036779">
    <property type="entry name" value="LysM_dom_sf"/>
</dbReference>
<dbReference type="Pfam" id="PF01476">
    <property type="entry name" value="LysM"/>
    <property type="match status" value="1"/>
</dbReference>
<protein>
    <submittedName>
        <fullName evidence="4">Tetratricopeptide repeat protein</fullName>
    </submittedName>
</protein>
<gene>
    <name evidence="4" type="ORF">ACFSC0_00810</name>
</gene>
<name>A0ABW4MVZ2_9CAUL</name>
<organism evidence="4 5">
    <name type="scientific">Phenylobacterium terrae</name>
    <dbReference type="NCBI Taxonomy" id="2665495"/>
    <lineage>
        <taxon>Bacteria</taxon>
        <taxon>Pseudomonadati</taxon>
        <taxon>Pseudomonadota</taxon>
        <taxon>Alphaproteobacteria</taxon>
        <taxon>Caulobacterales</taxon>
        <taxon>Caulobacteraceae</taxon>
        <taxon>Phenylobacterium</taxon>
    </lineage>
</organism>
<evidence type="ECO:0000313" key="5">
    <source>
        <dbReference type="Proteomes" id="UP001597237"/>
    </source>
</evidence>
<reference evidence="5" key="1">
    <citation type="journal article" date="2019" name="Int. J. Syst. Evol. Microbiol.">
        <title>The Global Catalogue of Microorganisms (GCM) 10K type strain sequencing project: providing services to taxonomists for standard genome sequencing and annotation.</title>
        <authorList>
            <consortium name="The Broad Institute Genomics Platform"/>
            <consortium name="The Broad Institute Genome Sequencing Center for Infectious Disease"/>
            <person name="Wu L."/>
            <person name="Ma J."/>
        </authorList>
    </citation>
    <scope>NUCLEOTIDE SEQUENCE [LARGE SCALE GENOMIC DNA]</scope>
    <source>
        <strain evidence="5">DFY28</strain>
    </source>
</reference>
<feature type="region of interest" description="Disordered" evidence="1">
    <location>
        <begin position="152"/>
        <end position="178"/>
    </location>
</feature>
<evidence type="ECO:0000256" key="2">
    <source>
        <dbReference type="SAM" id="SignalP"/>
    </source>
</evidence>
<feature type="signal peptide" evidence="2">
    <location>
        <begin position="1"/>
        <end position="20"/>
    </location>
</feature>
<dbReference type="PROSITE" id="PS51782">
    <property type="entry name" value="LYSM"/>
    <property type="match status" value="1"/>
</dbReference>
<dbReference type="InterPro" id="IPR018392">
    <property type="entry name" value="LysM"/>
</dbReference>
<dbReference type="RefSeq" id="WP_377281246.1">
    <property type="nucleotide sequence ID" value="NZ_JBHRSI010000003.1"/>
</dbReference>